<dbReference type="NCBIfam" id="TIGR03759">
    <property type="entry name" value="conj_TIGR03759"/>
    <property type="match status" value="1"/>
</dbReference>
<evidence type="ECO:0000313" key="27">
    <source>
        <dbReference type="EMBL" id="ANC67247.1"/>
    </source>
</evidence>
<dbReference type="EMBL" id="KU551339">
    <property type="protein sequence ID" value="ANC67519.1"/>
    <property type="molecule type" value="Genomic_DNA"/>
</dbReference>
<feature type="chain" id="PRO_5008517406" description="Integrating conjugative element protein, PFL_4693 family" evidence="1">
    <location>
        <begin position="24"/>
        <end position="246"/>
    </location>
</feature>
<evidence type="ECO:0000313" key="12">
    <source>
        <dbReference type="EMBL" id="ANC66227.1"/>
    </source>
</evidence>
<evidence type="ECO:0008006" key="33">
    <source>
        <dbReference type="Google" id="ProtNLM"/>
    </source>
</evidence>
<evidence type="ECO:0000313" key="19">
    <source>
        <dbReference type="EMBL" id="ANC66703.1"/>
    </source>
</evidence>
<evidence type="ECO:0000313" key="7">
    <source>
        <dbReference type="EMBL" id="ANC65887.1"/>
    </source>
</evidence>
<evidence type="ECO:0000313" key="8">
    <source>
        <dbReference type="EMBL" id="ANC65955.1"/>
    </source>
</evidence>
<reference evidence="14" key="1">
    <citation type="journal article" date="2016" name="Front. Microbiol.">
        <title>ICEApl1, an Integrative Conjugative Element Related to ICEHin1056, Identified in the Pig Pathogen Actinobacillus pleuropneumoniae.</title>
        <authorList>
            <person name="Bosse J.T."/>
            <person name="Li Y."/>
            <person name="Fernandez Crespo R."/>
            <person name="Chaudhuri R.R."/>
            <person name="Rogers J."/>
            <person name="Holden M.T."/>
            <person name="Maskell D.J."/>
            <person name="Tucker A.W."/>
            <person name="Wren B.W."/>
            <person name="Rycroft A.N."/>
            <person name="Langford P.R."/>
            <person name="Consortium T.B."/>
        </authorList>
    </citation>
    <scope>NUCLEOTIDE SEQUENCE</scope>
    <source>
        <strain evidence="2">MIDG2427</strain>
        <strain evidence="3">MIDG2648</strain>
        <strain evidence="4">MIDG2652</strain>
        <strain evidence="5">MIDG2654</strain>
        <strain evidence="6">MIDG2657</strain>
        <strain evidence="7">MIDG2663</strain>
        <strain evidence="8">MIDG2664</strain>
        <strain evidence="9">MIDG3200</strain>
        <strain evidence="10">MIDG3201</strain>
        <strain evidence="11">MIDG3221</strain>
        <strain evidence="12">MIDG3229</strain>
        <strain evidence="13">MIDG3232</strain>
        <strain evidence="14">MIDG3339</strain>
        <strain evidence="15">MIDG3344</strain>
        <strain evidence="16">MIDG3346</strain>
        <strain evidence="17">MIDG3349</strain>
        <strain evidence="18">MIDG3357</strain>
        <strain evidence="19">MIDG3368</strain>
        <strain evidence="20">MIDG3370</strain>
        <strain evidence="21">MIDG3371</strain>
        <strain evidence="22">MIDG3372</strain>
        <strain evidence="23">MIDG3378</strain>
        <strain evidence="24">MIDG3381</strain>
        <strain evidence="25">MIDG3386</strain>
        <strain evidence="26">MIDG3388</strain>
        <strain evidence="27">MIDG3389</strain>
        <strain evidence="28">MIDG3395</strain>
        <strain evidence="29">MIDG3401</strain>
        <strain evidence="30">MIDG3409</strain>
        <strain evidence="31">MIDG3458</strain>
        <strain evidence="32">MIDG3469</strain>
    </source>
</reference>
<dbReference type="EMBL" id="KU551325">
    <property type="protein sequence ID" value="ANC66567.1"/>
    <property type="molecule type" value="Genomic_DNA"/>
</dbReference>
<dbReference type="EMBL" id="KU551321">
    <property type="protein sequence ID" value="ANC66295.1"/>
    <property type="molecule type" value="Genomic_DNA"/>
</dbReference>
<evidence type="ECO:0000313" key="15">
    <source>
        <dbReference type="EMBL" id="ANC66431.1"/>
    </source>
</evidence>
<dbReference type="EMBL" id="KU551340">
    <property type="protein sequence ID" value="ANC67586.1"/>
    <property type="molecule type" value="Genomic_DNA"/>
</dbReference>
<sequence length="246" mass="28866">MNHVKKISYVAMILGMFSTAVFADVTAANTLATQSLNQQNLVTNKLNQQELLAKSQEWGLTEQEWQRYQELNQGARGIWSPGLDPLTSLGVESRNEQERERYARLLAKKMHDRMERELQFQRTYDRVFAEMYPNEQPFKVEPHISERFGRVIYFTRLENCDKCEANADRVLQYVNDKTPIDIYFVGVKNNEQIYNWAKKHNIDPNKVNRKLITLNHDNGAWLQYADGKMPAAFQIQQDGQWQQIVY</sequence>
<dbReference type="AlphaFoldDB" id="A0A1B0WR01"/>
<evidence type="ECO:0000313" key="30">
    <source>
        <dbReference type="EMBL" id="ANC67451.1"/>
    </source>
</evidence>
<evidence type="ECO:0000313" key="25">
    <source>
        <dbReference type="EMBL" id="ANC67111.1"/>
    </source>
</evidence>
<dbReference type="EMBL" id="KU551331">
    <property type="protein sequence ID" value="ANC66975.1"/>
    <property type="molecule type" value="Genomic_DNA"/>
</dbReference>
<evidence type="ECO:0000313" key="13">
    <source>
        <dbReference type="EMBL" id="ANC66295.1"/>
    </source>
</evidence>
<dbReference type="EMBL" id="KU551316">
    <property type="protein sequence ID" value="ANC66023.1"/>
    <property type="molecule type" value="Genomic_DNA"/>
</dbReference>
<dbReference type="EMBL" id="KU551312">
    <property type="protein sequence ID" value="ANC65751.1"/>
    <property type="molecule type" value="Genomic_DNA"/>
</dbReference>
<feature type="signal peptide" evidence="1">
    <location>
        <begin position="1"/>
        <end position="23"/>
    </location>
</feature>
<evidence type="ECO:0000313" key="31">
    <source>
        <dbReference type="EMBL" id="ANC67519.1"/>
    </source>
</evidence>
<evidence type="ECO:0000313" key="21">
    <source>
        <dbReference type="EMBL" id="ANC66839.1"/>
    </source>
</evidence>
<keyword evidence="1" id="KW-0732">Signal</keyword>
<dbReference type="EMBL" id="KU551320">
    <property type="protein sequence ID" value="ANC66227.1"/>
    <property type="molecule type" value="Genomic_DNA"/>
</dbReference>
<dbReference type="EMBL" id="KU551322">
    <property type="protein sequence ID" value="ANC66363.1"/>
    <property type="molecule type" value="Genomic_DNA"/>
</dbReference>
<evidence type="ECO:0000313" key="11">
    <source>
        <dbReference type="EMBL" id="ANC66159.1"/>
    </source>
</evidence>
<evidence type="ECO:0000313" key="9">
    <source>
        <dbReference type="EMBL" id="ANC66023.1"/>
    </source>
</evidence>
<evidence type="ECO:0000313" key="10">
    <source>
        <dbReference type="EMBL" id="ANC66091.1"/>
    </source>
</evidence>
<dbReference type="EMBL" id="KU551329">
    <property type="protein sequence ID" value="ANC66839.1"/>
    <property type="molecule type" value="Genomic_DNA"/>
</dbReference>
<evidence type="ECO:0000313" key="24">
    <source>
        <dbReference type="EMBL" id="ANC67043.1"/>
    </source>
</evidence>
<dbReference type="EMBL" id="KU551324">
    <property type="protein sequence ID" value="ANC66499.1"/>
    <property type="molecule type" value="Genomic_DNA"/>
</dbReference>
<dbReference type="EMBL" id="KU551310">
    <property type="protein sequence ID" value="ANC65622.1"/>
    <property type="molecule type" value="Genomic_DNA"/>
</dbReference>
<evidence type="ECO:0000313" key="20">
    <source>
        <dbReference type="EMBL" id="ANC66771.1"/>
    </source>
</evidence>
<evidence type="ECO:0000256" key="1">
    <source>
        <dbReference type="SAM" id="SignalP"/>
    </source>
</evidence>
<dbReference type="EMBL" id="KU551315">
    <property type="protein sequence ID" value="ANC65955.1"/>
    <property type="molecule type" value="Genomic_DNA"/>
</dbReference>
<dbReference type="EMBL" id="KU551330">
    <property type="protein sequence ID" value="ANC66907.1"/>
    <property type="molecule type" value="Genomic_DNA"/>
</dbReference>
<dbReference type="EMBL" id="KU551333">
    <property type="protein sequence ID" value="ANC67111.1"/>
    <property type="molecule type" value="Genomic_DNA"/>
</dbReference>
<dbReference type="EMBL" id="KU551332">
    <property type="protein sequence ID" value="ANC67043.1"/>
    <property type="molecule type" value="Genomic_DNA"/>
</dbReference>
<evidence type="ECO:0000313" key="23">
    <source>
        <dbReference type="EMBL" id="ANC66975.1"/>
    </source>
</evidence>
<dbReference type="EMBL" id="KU551328">
    <property type="protein sequence ID" value="ANC66771.1"/>
    <property type="molecule type" value="Genomic_DNA"/>
</dbReference>
<dbReference type="EMBL" id="KU551313">
    <property type="protein sequence ID" value="ANC65819.1"/>
    <property type="molecule type" value="Genomic_DNA"/>
</dbReference>
<evidence type="ECO:0000313" key="28">
    <source>
        <dbReference type="EMBL" id="ANC67315.1"/>
    </source>
</evidence>
<accession>A0A1B0WR01</accession>
<dbReference type="EMBL" id="KU551323">
    <property type="protein sequence ID" value="ANC66431.1"/>
    <property type="molecule type" value="Genomic_DNA"/>
</dbReference>
<dbReference type="EMBL" id="KU551335">
    <property type="protein sequence ID" value="ANC67247.1"/>
    <property type="molecule type" value="Genomic_DNA"/>
</dbReference>
<dbReference type="InterPro" id="IPR022293">
    <property type="entry name" value="Integrating-conj_element"/>
</dbReference>
<dbReference type="EMBL" id="KU551311">
    <property type="protein sequence ID" value="ANC65683.1"/>
    <property type="molecule type" value="Genomic_DNA"/>
</dbReference>
<dbReference type="EMBL" id="KU551318">
    <property type="protein sequence ID" value="ANC66159.1"/>
    <property type="molecule type" value="Genomic_DNA"/>
</dbReference>
<evidence type="ECO:0000313" key="4">
    <source>
        <dbReference type="EMBL" id="ANC65683.1"/>
    </source>
</evidence>
<proteinExistence type="predicted"/>
<evidence type="ECO:0000313" key="17">
    <source>
        <dbReference type="EMBL" id="ANC66567.1"/>
    </source>
</evidence>
<evidence type="ECO:0000313" key="18">
    <source>
        <dbReference type="EMBL" id="ANC66635.1"/>
    </source>
</evidence>
<evidence type="ECO:0000313" key="29">
    <source>
        <dbReference type="EMBL" id="ANC67383.1"/>
    </source>
</evidence>
<evidence type="ECO:0000313" key="5">
    <source>
        <dbReference type="EMBL" id="ANC65751.1"/>
    </source>
</evidence>
<evidence type="ECO:0000313" key="3">
    <source>
        <dbReference type="EMBL" id="ANC65622.1"/>
    </source>
</evidence>
<dbReference type="EMBL" id="KU551309">
    <property type="protein sequence ID" value="ANC65554.1"/>
    <property type="molecule type" value="Genomic_DNA"/>
</dbReference>
<dbReference type="EMBL" id="KU551314">
    <property type="protein sequence ID" value="ANC65887.1"/>
    <property type="molecule type" value="Genomic_DNA"/>
</dbReference>
<dbReference type="EMBL" id="KU551337">
    <property type="protein sequence ID" value="ANC67383.1"/>
    <property type="molecule type" value="Genomic_DNA"/>
</dbReference>
<protein>
    <recommendedName>
        <fullName evidence="33">Integrating conjugative element protein, PFL_4693 family</fullName>
    </recommendedName>
</protein>
<evidence type="ECO:0000313" key="6">
    <source>
        <dbReference type="EMBL" id="ANC65819.1"/>
    </source>
</evidence>
<dbReference type="EMBL" id="KU551338">
    <property type="protein sequence ID" value="ANC67451.1"/>
    <property type="molecule type" value="Genomic_DNA"/>
</dbReference>
<name>A0A1B0WR01_ACTPL</name>
<dbReference type="EMBL" id="KU551334">
    <property type="protein sequence ID" value="ANC67179.1"/>
    <property type="molecule type" value="Genomic_DNA"/>
</dbReference>
<organism evidence="14">
    <name type="scientific">Actinobacillus pleuropneumoniae</name>
    <name type="common">Haemophilus pleuropneumoniae</name>
    <dbReference type="NCBI Taxonomy" id="715"/>
    <lineage>
        <taxon>Bacteria</taxon>
        <taxon>Pseudomonadati</taxon>
        <taxon>Pseudomonadota</taxon>
        <taxon>Gammaproteobacteria</taxon>
        <taxon>Pasteurellales</taxon>
        <taxon>Pasteurellaceae</taxon>
        <taxon>Actinobacillus</taxon>
    </lineage>
</organism>
<gene>
    <name evidence="14" type="ORF">ICEApl1.32</name>
</gene>
<evidence type="ECO:0000313" key="26">
    <source>
        <dbReference type="EMBL" id="ANC67179.1"/>
    </source>
</evidence>
<evidence type="ECO:0000313" key="32">
    <source>
        <dbReference type="EMBL" id="ANC67586.1"/>
    </source>
</evidence>
<dbReference type="EMBL" id="KU551317">
    <property type="protein sequence ID" value="ANC66091.1"/>
    <property type="molecule type" value="Genomic_DNA"/>
</dbReference>
<evidence type="ECO:0000313" key="2">
    <source>
        <dbReference type="EMBL" id="ANC65554.1"/>
    </source>
</evidence>
<dbReference type="EMBL" id="KU551326">
    <property type="protein sequence ID" value="ANC66635.1"/>
    <property type="molecule type" value="Genomic_DNA"/>
</dbReference>
<evidence type="ECO:0000313" key="14">
    <source>
        <dbReference type="EMBL" id="ANC66363.1"/>
    </source>
</evidence>
<evidence type="ECO:0000313" key="16">
    <source>
        <dbReference type="EMBL" id="ANC66499.1"/>
    </source>
</evidence>
<evidence type="ECO:0000313" key="22">
    <source>
        <dbReference type="EMBL" id="ANC66907.1"/>
    </source>
</evidence>
<dbReference type="EMBL" id="KU551336">
    <property type="protein sequence ID" value="ANC67315.1"/>
    <property type="molecule type" value="Genomic_DNA"/>
</dbReference>
<dbReference type="EMBL" id="KU551327">
    <property type="protein sequence ID" value="ANC66703.1"/>
    <property type="molecule type" value="Genomic_DNA"/>
</dbReference>